<reference evidence="3 4" key="1">
    <citation type="submission" date="2024-06" db="EMBL/GenBank/DDBJ databases">
        <title>Genomic Encyclopedia of Type Strains, Phase IV (KMG-IV): sequencing the most valuable type-strain genomes for metagenomic binning, comparative biology and taxonomic classification.</title>
        <authorList>
            <person name="Goeker M."/>
        </authorList>
    </citation>
    <scope>NUCLEOTIDE SEQUENCE [LARGE SCALE GENOMIC DNA]</scope>
    <source>
        <strain evidence="3 4">DSM 29288</strain>
    </source>
</reference>
<dbReference type="InterPro" id="IPR003615">
    <property type="entry name" value="HNH_nuc"/>
</dbReference>
<proteinExistence type="predicted"/>
<evidence type="ECO:0000256" key="1">
    <source>
        <dbReference type="SAM" id="MobiDB-lite"/>
    </source>
</evidence>
<comment type="caution">
    <text evidence="3">The sequence shown here is derived from an EMBL/GenBank/DDBJ whole genome shotgun (WGS) entry which is preliminary data.</text>
</comment>
<keyword evidence="3" id="KW-0378">Hydrolase</keyword>
<dbReference type="InterPro" id="IPR002711">
    <property type="entry name" value="HNH"/>
</dbReference>
<organism evidence="3 4">
    <name type="scientific">Rhizobium binae</name>
    <dbReference type="NCBI Taxonomy" id="1138190"/>
    <lineage>
        <taxon>Bacteria</taxon>
        <taxon>Pseudomonadati</taxon>
        <taxon>Pseudomonadota</taxon>
        <taxon>Alphaproteobacteria</taxon>
        <taxon>Hyphomicrobiales</taxon>
        <taxon>Rhizobiaceae</taxon>
        <taxon>Rhizobium/Agrobacterium group</taxon>
        <taxon>Rhizobium</taxon>
    </lineage>
</organism>
<sequence length="325" mass="36154">MENTISDDEEFELDEPAANTHTPPGWPIKTIELVPSGKGPKHYGPSAFRFGAALTLSVILPRRGWTLVRKTKTYVYLVPPADQPSPPFTIAIAVPTPEQAMEIALRSYRRGKSWTGQLGEWPAWYLHERNRDMQEIWRDPDTGEMRTMLLANPPQSSLSIGQWGVWEMEVTGEAGEFANGALPPSMLPVQAAAVDSPAPLLEGAGRILELTHYERNPVARRLCLAHYGCRCQACGMSYEERYGAIGADLIHVHHVIPLAARDGEHEVDPIRDLVPLCANCHHVVHCRNPPYSVKEVRRAFMMRAGNLHHQSLLTLSGRHDGSGDQ</sequence>
<keyword evidence="4" id="KW-1185">Reference proteome</keyword>
<protein>
    <submittedName>
        <fullName evidence="3">5-methylcytosine-specific restriction protein A</fullName>
        <ecNumber evidence="3">3.1.21.-</ecNumber>
    </submittedName>
</protein>
<accession>A0ABV2MSD9</accession>
<evidence type="ECO:0000313" key="4">
    <source>
        <dbReference type="Proteomes" id="UP001549077"/>
    </source>
</evidence>
<gene>
    <name evidence="3" type="ORF">ABID08_006727</name>
</gene>
<dbReference type="Proteomes" id="UP001549077">
    <property type="component" value="Unassembled WGS sequence"/>
</dbReference>
<evidence type="ECO:0000313" key="3">
    <source>
        <dbReference type="EMBL" id="MET3759341.1"/>
    </source>
</evidence>
<dbReference type="GO" id="GO:0016787">
    <property type="term" value="F:hydrolase activity"/>
    <property type="evidence" value="ECO:0007669"/>
    <property type="project" value="UniProtKB-KW"/>
</dbReference>
<feature type="compositionally biased region" description="Acidic residues" evidence="1">
    <location>
        <begin position="1"/>
        <end position="15"/>
    </location>
</feature>
<feature type="domain" description="HNH" evidence="2">
    <location>
        <begin position="231"/>
        <end position="282"/>
    </location>
</feature>
<dbReference type="CDD" id="cd00085">
    <property type="entry name" value="HNHc"/>
    <property type="match status" value="1"/>
</dbReference>
<dbReference type="GeneID" id="91152906"/>
<dbReference type="RefSeq" id="WP_205919343.1">
    <property type="nucleotide sequence ID" value="NZ_CP071610.1"/>
</dbReference>
<dbReference type="EMBL" id="JBEPMY010000054">
    <property type="protein sequence ID" value="MET3759341.1"/>
    <property type="molecule type" value="Genomic_DNA"/>
</dbReference>
<dbReference type="Gene3D" id="1.10.30.50">
    <property type="match status" value="1"/>
</dbReference>
<evidence type="ECO:0000259" key="2">
    <source>
        <dbReference type="Pfam" id="PF01844"/>
    </source>
</evidence>
<feature type="region of interest" description="Disordered" evidence="1">
    <location>
        <begin position="1"/>
        <end position="27"/>
    </location>
</feature>
<dbReference type="Pfam" id="PF01844">
    <property type="entry name" value="HNH"/>
    <property type="match status" value="1"/>
</dbReference>
<name>A0ABV2MSD9_9HYPH</name>
<dbReference type="EC" id="3.1.21.-" evidence="3"/>